<dbReference type="AlphaFoldDB" id="A0A8J2VQI7"/>
<name>A0A8J2VQI7_9RHOB</name>
<dbReference type="GO" id="GO:0030170">
    <property type="term" value="F:pyridoxal phosphate binding"/>
    <property type="evidence" value="ECO:0007669"/>
    <property type="project" value="TreeGrafter"/>
</dbReference>
<keyword evidence="3 4" id="KW-0663">Pyridoxal phosphate</keyword>
<dbReference type="GO" id="GO:0008483">
    <property type="term" value="F:transaminase activity"/>
    <property type="evidence" value="ECO:0007669"/>
    <property type="project" value="TreeGrafter"/>
</dbReference>
<evidence type="ECO:0000256" key="2">
    <source>
        <dbReference type="PIRSR" id="PIRSR000390-1"/>
    </source>
</evidence>
<dbReference type="NCBIfam" id="TIGR03588">
    <property type="entry name" value="PseC"/>
    <property type="match status" value="1"/>
</dbReference>
<evidence type="ECO:0000313" key="6">
    <source>
        <dbReference type="Proteomes" id="UP000602745"/>
    </source>
</evidence>
<dbReference type="InterPro" id="IPR000653">
    <property type="entry name" value="DegT/StrS_aminotransferase"/>
</dbReference>
<reference evidence="5" key="2">
    <citation type="submission" date="2020-09" db="EMBL/GenBank/DDBJ databases">
        <authorList>
            <person name="Sun Q."/>
            <person name="Sedlacek I."/>
        </authorList>
    </citation>
    <scope>NUCLEOTIDE SEQUENCE</scope>
    <source>
        <strain evidence="5">CCM 7684</strain>
    </source>
</reference>
<dbReference type="Gene3D" id="3.90.1150.10">
    <property type="entry name" value="Aspartate Aminotransferase, domain 1"/>
    <property type="match status" value="1"/>
</dbReference>
<organism evidence="5 6">
    <name type="scientific">Agaricicola taiwanensis</name>
    <dbReference type="NCBI Taxonomy" id="591372"/>
    <lineage>
        <taxon>Bacteria</taxon>
        <taxon>Pseudomonadati</taxon>
        <taxon>Pseudomonadota</taxon>
        <taxon>Alphaproteobacteria</taxon>
        <taxon>Rhodobacterales</taxon>
        <taxon>Paracoccaceae</taxon>
        <taxon>Agaricicola</taxon>
    </lineage>
</organism>
<dbReference type="Proteomes" id="UP000602745">
    <property type="component" value="Unassembled WGS sequence"/>
</dbReference>
<dbReference type="PANTHER" id="PTHR30244:SF34">
    <property type="entry name" value="DTDP-4-AMINO-4,6-DIDEOXYGALACTOSE TRANSAMINASE"/>
    <property type="match status" value="1"/>
</dbReference>
<dbReference type="RefSeq" id="WP_188408640.1">
    <property type="nucleotide sequence ID" value="NZ_BMCP01000001.1"/>
</dbReference>
<feature type="modified residue" description="N6-(pyridoxal phosphate)lysine" evidence="3">
    <location>
        <position position="188"/>
    </location>
</feature>
<proteinExistence type="inferred from homology"/>
<evidence type="ECO:0000313" key="5">
    <source>
        <dbReference type="EMBL" id="GGE35144.1"/>
    </source>
</evidence>
<evidence type="ECO:0000256" key="1">
    <source>
        <dbReference type="ARBA" id="ARBA00037999"/>
    </source>
</evidence>
<gene>
    <name evidence="5" type="ORF">GCM10007276_10810</name>
</gene>
<dbReference type="InterPro" id="IPR015421">
    <property type="entry name" value="PyrdxlP-dep_Trfase_major"/>
</dbReference>
<dbReference type="InterPro" id="IPR015422">
    <property type="entry name" value="PyrdxlP-dep_Trfase_small"/>
</dbReference>
<dbReference type="PIRSF" id="PIRSF000390">
    <property type="entry name" value="PLP_StrS"/>
    <property type="match status" value="1"/>
</dbReference>
<protein>
    <submittedName>
        <fullName evidence="5">UDP-4-amino-4,6-dideoxy-N-acetyl-beta-L-altrosamine transaminase</fullName>
    </submittedName>
</protein>
<reference evidence="5" key="1">
    <citation type="journal article" date="2014" name="Int. J. Syst. Evol. Microbiol.">
        <title>Complete genome sequence of Corynebacterium casei LMG S-19264T (=DSM 44701T), isolated from a smear-ripened cheese.</title>
        <authorList>
            <consortium name="US DOE Joint Genome Institute (JGI-PGF)"/>
            <person name="Walter F."/>
            <person name="Albersmeier A."/>
            <person name="Kalinowski J."/>
            <person name="Ruckert C."/>
        </authorList>
    </citation>
    <scope>NUCLEOTIDE SEQUENCE</scope>
    <source>
        <strain evidence="5">CCM 7684</strain>
    </source>
</reference>
<dbReference type="InterPro" id="IPR015424">
    <property type="entry name" value="PyrdxlP-dep_Trfase"/>
</dbReference>
<evidence type="ECO:0000256" key="4">
    <source>
        <dbReference type="RuleBase" id="RU004508"/>
    </source>
</evidence>
<dbReference type="Gene3D" id="3.40.640.10">
    <property type="entry name" value="Type I PLP-dependent aspartate aminotransferase-like (Major domain)"/>
    <property type="match status" value="1"/>
</dbReference>
<feature type="active site" description="Proton acceptor" evidence="2">
    <location>
        <position position="188"/>
    </location>
</feature>
<dbReference type="GO" id="GO:0000271">
    <property type="term" value="P:polysaccharide biosynthetic process"/>
    <property type="evidence" value="ECO:0007669"/>
    <property type="project" value="TreeGrafter"/>
</dbReference>
<dbReference type="SUPFAM" id="SSF53383">
    <property type="entry name" value="PLP-dependent transferases"/>
    <property type="match status" value="1"/>
</dbReference>
<comment type="caution">
    <text evidence="5">The sequence shown here is derived from an EMBL/GenBank/DDBJ whole genome shotgun (WGS) entry which is preliminary data.</text>
</comment>
<comment type="similarity">
    <text evidence="1 4">Belongs to the DegT/DnrJ/EryC1 family.</text>
</comment>
<dbReference type="CDD" id="cd00616">
    <property type="entry name" value="AHBA_syn"/>
    <property type="match status" value="1"/>
</dbReference>
<sequence>MSSFLPYGRQLIEDDDIAAVAEVLRGDWLTTGPSVTRFEEALAARVGAPHAVSCSSATAGLHLACMAAGIGPGDTAVVPAVTFVATANAVRYVGGEVMFADVDPDTGLMRPDDLTRALARAGGAVKAVLPVHMAGQCEDMTAISRITREAGAVLIEDACHALGATAGNAPIGACAQSDMSVFSFHPVKTLAMGEGGAVTTRDPVLAERLARFRSHGLVRDLARMENLGLASAADGSANPWYYEMPEPGFNYRASDIQCALGLSQLGKLDRFVEARRRLADHYEAQLAPLAPMVRPLRRTGFSNPAWHLQVVLIDFQGIGMDRAALMRALHAQGIGSQVHYLPVARQPYYERLYGKPELPGADAYYARCLSLPLFAGMTEAHVERVVATLQKEIEN</sequence>
<dbReference type="InterPro" id="IPR020026">
    <property type="entry name" value="PseC"/>
</dbReference>
<dbReference type="PANTHER" id="PTHR30244">
    <property type="entry name" value="TRANSAMINASE"/>
    <property type="match status" value="1"/>
</dbReference>
<evidence type="ECO:0000256" key="3">
    <source>
        <dbReference type="PIRSR" id="PIRSR000390-2"/>
    </source>
</evidence>
<keyword evidence="6" id="KW-1185">Reference proteome</keyword>
<dbReference type="EMBL" id="BMCP01000001">
    <property type="protein sequence ID" value="GGE35144.1"/>
    <property type="molecule type" value="Genomic_DNA"/>
</dbReference>
<dbReference type="Pfam" id="PF01041">
    <property type="entry name" value="DegT_DnrJ_EryC1"/>
    <property type="match status" value="1"/>
</dbReference>
<accession>A0A8J2VQI7</accession>